<accession>A0A813Q8I1</accession>
<feature type="compositionally biased region" description="Low complexity" evidence="1">
    <location>
        <begin position="322"/>
        <end position="334"/>
    </location>
</feature>
<dbReference type="InterPro" id="IPR000626">
    <property type="entry name" value="Ubiquitin-like_dom"/>
</dbReference>
<reference evidence="3" key="1">
    <citation type="submission" date="2021-02" db="EMBL/GenBank/DDBJ databases">
        <authorList>
            <person name="Nowell W R."/>
        </authorList>
    </citation>
    <scope>NUCLEOTIDE SEQUENCE</scope>
</reference>
<feature type="domain" description="Ubiquitin-like" evidence="2">
    <location>
        <begin position="375"/>
        <end position="447"/>
    </location>
</feature>
<dbReference type="AlphaFoldDB" id="A0A813Q8I1"/>
<name>A0A813Q8I1_9BILA</name>
<dbReference type="SUPFAM" id="SSF54236">
    <property type="entry name" value="Ubiquitin-like"/>
    <property type="match status" value="1"/>
</dbReference>
<dbReference type="EMBL" id="CAJOBC010000142">
    <property type="protein sequence ID" value="CAF3544656.1"/>
    <property type="molecule type" value="Genomic_DNA"/>
</dbReference>
<dbReference type="Proteomes" id="UP000677228">
    <property type="component" value="Unassembled WGS sequence"/>
</dbReference>
<comment type="caution">
    <text evidence="3">The sequence shown here is derived from an EMBL/GenBank/DDBJ whole genome shotgun (WGS) entry which is preliminary data.</text>
</comment>
<organism evidence="3 7">
    <name type="scientific">Didymodactylos carnosus</name>
    <dbReference type="NCBI Taxonomy" id="1234261"/>
    <lineage>
        <taxon>Eukaryota</taxon>
        <taxon>Metazoa</taxon>
        <taxon>Spiralia</taxon>
        <taxon>Gnathifera</taxon>
        <taxon>Rotifera</taxon>
        <taxon>Eurotatoria</taxon>
        <taxon>Bdelloidea</taxon>
        <taxon>Philodinida</taxon>
        <taxon>Philodinidae</taxon>
        <taxon>Didymodactylos</taxon>
    </lineage>
</organism>
<dbReference type="Proteomes" id="UP000663829">
    <property type="component" value="Unassembled WGS sequence"/>
</dbReference>
<dbReference type="OrthoDB" id="417450at2759"/>
<dbReference type="PROSITE" id="PS50053">
    <property type="entry name" value="UBIQUITIN_2"/>
    <property type="match status" value="1"/>
</dbReference>
<dbReference type="EMBL" id="CAJNOK010002768">
    <property type="protein sequence ID" value="CAF0874252.1"/>
    <property type="molecule type" value="Genomic_DNA"/>
</dbReference>
<proteinExistence type="predicted"/>
<dbReference type="Pfam" id="PF00240">
    <property type="entry name" value="ubiquitin"/>
    <property type="match status" value="1"/>
</dbReference>
<feature type="compositionally biased region" description="Polar residues" evidence="1">
    <location>
        <begin position="348"/>
        <end position="370"/>
    </location>
</feature>
<dbReference type="InterPro" id="IPR029071">
    <property type="entry name" value="Ubiquitin-like_domsf"/>
</dbReference>
<evidence type="ECO:0000313" key="3">
    <source>
        <dbReference type="EMBL" id="CAF0763512.1"/>
    </source>
</evidence>
<evidence type="ECO:0000313" key="5">
    <source>
        <dbReference type="EMBL" id="CAF3544656.1"/>
    </source>
</evidence>
<feature type="region of interest" description="Disordered" evidence="1">
    <location>
        <begin position="204"/>
        <end position="230"/>
    </location>
</feature>
<dbReference type="Gene3D" id="3.10.20.90">
    <property type="entry name" value="Phosphatidylinositol 3-kinase Catalytic Subunit, Chain A, domain 1"/>
    <property type="match status" value="1"/>
</dbReference>
<sequence>MLSNMTTTYEYTYEYEVTDQGKRSKAGTTNYTAAPTNRSAAMDPLANLQHDKIWHKLYDPLDLDKANHEAELQKMARRQDRKVIKIEAAYGSDRQTLIVKRNYDLRVRDVQEDASKIFKMPIDQIILYWKGRNICDTPNELLETLGIENNHPMRVCREDDPVQRNRRRELRSYVDYTNQQEPYSGGQTVQQQTNYYPTQYPTYQSYNDQYSTSPRGNYYQQSQPPNQNYTGPRVSTFVLNLQIGLGDRVEGLVIGRPHPITLYDLQMELQQRFNIPILDQNVGYNGMSLTQFPPDAPVESIGIVNNSFISLWYKNSNQNSGQQPQQQQQQQQQQTDYTARQQYGGDGSQSPRQGQTSPRGDNNISNGTNSNQEVLKVEVFHGSDRHVLILRSTNNLRIYDLMEELQRITSVPIKDQKLYYRGQELQLYPDRSLKEAGIDNNAQVRLIGDPTKIRYEAMISGQKANNQ</sequence>
<evidence type="ECO:0000313" key="6">
    <source>
        <dbReference type="EMBL" id="CAF3658872.1"/>
    </source>
</evidence>
<feature type="compositionally biased region" description="Polar residues" evidence="1">
    <location>
        <begin position="205"/>
        <end position="215"/>
    </location>
</feature>
<evidence type="ECO:0000313" key="4">
    <source>
        <dbReference type="EMBL" id="CAF0874252.1"/>
    </source>
</evidence>
<dbReference type="Proteomes" id="UP000682733">
    <property type="component" value="Unassembled WGS sequence"/>
</dbReference>
<evidence type="ECO:0000259" key="2">
    <source>
        <dbReference type="PROSITE" id="PS50053"/>
    </source>
</evidence>
<dbReference type="EMBL" id="CAJOBA010002769">
    <property type="protein sequence ID" value="CAF3658872.1"/>
    <property type="molecule type" value="Genomic_DNA"/>
</dbReference>
<evidence type="ECO:0000256" key="1">
    <source>
        <dbReference type="SAM" id="MobiDB-lite"/>
    </source>
</evidence>
<dbReference type="Proteomes" id="UP000681722">
    <property type="component" value="Unassembled WGS sequence"/>
</dbReference>
<feature type="region of interest" description="Disordered" evidence="1">
    <location>
        <begin position="315"/>
        <end position="370"/>
    </location>
</feature>
<gene>
    <name evidence="3" type="ORF">GPM918_LOCUS1523</name>
    <name evidence="4" type="ORF">OVA965_LOCUS8290</name>
    <name evidence="5" type="ORF">SRO942_LOCUS1523</name>
    <name evidence="6" type="ORF">TMI583_LOCUS8286</name>
</gene>
<dbReference type="EMBL" id="CAJNOQ010000142">
    <property type="protein sequence ID" value="CAF0763512.1"/>
    <property type="molecule type" value="Genomic_DNA"/>
</dbReference>
<keyword evidence="7" id="KW-1185">Reference proteome</keyword>
<feature type="compositionally biased region" description="Low complexity" evidence="1">
    <location>
        <begin position="217"/>
        <end position="229"/>
    </location>
</feature>
<evidence type="ECO:0000313" key="7">
    <source>
        <dbReference type="Proteomes" id="UP000663829"/>
    </source>
</evidence>
<protein>
    <recommendedName>
        <fullName evidence="2">Ubiquitin-like domain-containing protein</fullName>
    </recommendedName>
</protein>